<evidence type="ECO:0000313" key="2">
    <source>
        <dbReference type="EMBL" id="NVH57988.1"/>
    </source>
</evidence>
<dbReference type="InterPro" id="IPR025449">
    <property type="entry name" value="JetB"/>
</dbReference>
<comment type="caution">
    <text evidence="2">The sequence shown here is derived from an EMBL/GenBank/DDBJ whole genome shotgun (WGS) entry which is preliminary data.</text>
</comment>
<evidence type="ECO:0000313" key="1">
    <source>
        <dbReference type="EMBL" id="NSK13925.1"/>
    </source>
</evidence>
<sequence>MRYLEELSVTEAEKLKKTILSLLRQTCILREKYDPVTLAPSGNEQYETCIRHREFICQYLDVIGCELLHDPQECIFRVVGEGLETERISRTTTIIMLLIKMIYHDKIMGNGLAATVTNLEEIREYGRNSNLLNEKLTTSEWSEALWMMKKHQMIEYPGAVRELEDHTPIYIYSTIHLYFSSAMVNELLEDYKEEEENGAGEEIIPQDAVE</sequence>
<dbReference type="Proteomes" id="UP000701680">
    <property type="component" value="Unassembled WGS sequence"/>
</dbReference>
<dbReference type="EMBL" id="JAAITX010000002">
    <property type="protein sequence ID" value="NVH57988.1"/>
    <property type="molecule type" value="Genomic_DNA"/>
</dbReference>
<protein>
    <submittedName>
        <fullName evidence="2">DUF4194 domain-containing protein</fullName>
    </submittedName>
</protein>
<dbReference type="AlphaFoldDB" id="A0A850HFC4"/>
<dbReference type="Proteomes" id="UP000528555">
    <property type="component" value="Unassembled WGS sequence"/>
</dbReference>
<dbReference type="OrthoDB" id="2042225at2"/>
<dbReference type="EMBL" id="JAAIUO010000002">
    <property type="protein sequence ID" value="NSK13925.1"/>
    <property type="molecule type" value="Genomic_DNA"/>
</dbReference>
<accession>A0A850HFC4</accession>
<organism evidence="2 3">
    <name type="scientific">Dorea phocaeensis</name>
    <dbReference type="NCBI Taxonomy" id="2040291"/>
    <lineage>
        <taxon>Bacteria</taxon>
        <taxon>Bacillati</taxon>
        <taxon>Bacillota</taxon>
        <taxon>Clostridia</taxon>
        <taxon>Lachnospirales</taxon>
        <taxon>Lachnospiraceae</taxon>
        <taxon>Dorea</taxon>
    </lineage>
</organism>
<name>A0A850HFC4_9FIRM</name>
<proteinExistence type="predicted"/>
<dbReference type="RefSeq" id="WP_101694089.1">
    <property type="nucleotide sequence ID" value="NZ_JAAITX010000002.1"/>
</dbReference>
<evidence type="ECO:0000313" key="3">
    <source>
        <dbReference type="Proteomes" id="UP000528555"/>
    </source>
</evidence>
<keyword evidence="3" id="KW-1185">Reference proteome</keyword>
<gene>
    <name evidence="2" type="ORF">G5A66_04845</name>
    <name evidence="1" type="ORF">G5A75_03355</name>
</gene>
<evidence type="ECO:0000313" key="4">
    <source>
        <dbReference type="Proteomes" id="UP000701680"/>
    </source>
</evidence>
<reference evidence="3 4" key="1">
    <citation type="journal article" date="2020" name="Cell Host Microbe">
        <title>Functional and Genomic Variation between Human-Derived Isolates of Lachnospiraceae Reveals Inter- and Intra-Species Diversity.</title>
        <authorList>
            <person name="Sorbara M.T."/>
            <person name="Littmann E.R."/>
            <person name="Fontana E."/>
            <person name="Moody T.U."/>
            <person name="Kohout C.E."/>
            <person name="Gjonbalaj M."/>
            <person name="Eaton V."/>
            <person name="Seok R."/>
            <person name="Leiner I.M."/>
            <person name="Pamer E.G."/>
        </authorList>
    </citation>
    <scope>NUCLEOTIDE SEQUENCE [LARGE SCALE GENOMIC DNA]</scope>
    <source>
        <strain evidence="2 3">MSK.17.11</strain>
        <strain evidence="1 4">MSK.17.38</strain>
    </source>
</reference>
<reference evidence="2" key="2">
    <citation type="submission" date="2020-02" db="EMBL/GenBank/DDBJ databases">
        <authorList>
            <person name="Littmann E."/>
            <person name="Sorbara M."/>
        </authorList>
    </citation>
    <scope>NUCLEOTIDE SEQUENCE</scope>
    <source>
        <strain evidence="2">MSK.17.11</strain>
        <strain evidence="1">MSK.17.38</strain>
    </source>
</reference>
<dbReference type="Pfam" id="PF13835">
    <property type="entry name" value="DUF4194"/>
    <property type="match status" value="1"/>
</dbReference>